<gene>
    <name evidence="2" type="ordered locus">MTR_8g036200</name>
</gene>
<protein>
    <submittedName>
        <fullName evidence="2">Transmembrane protein</fullName>
    </submittedName>
</protein>
<organism evidence="2 4">
    <name type="scientific">Medicago truncatula</name>
    <name type="common">Barrel medic</name>
    <name type="synonym">Medicago tribuloides</name>
    <dbReference type="NCBI Taxonomy" id="3880"/>
    <lineage>
        <taxon>Eukaryota</taxon>
        <taxon>Viridiplantae</taxon>
        <taxon>Streptophyta</taxon>
        <taxon>Embryophyta</taxon>
        <taxon>Tracheophyta</taxon>
        <taxon>Spermatophyta</taxon>
        <taxon>Magnoliopsida</taxon>
        <taxon>eudicotyledons</taxon>
        <taxon>Gunneridae</taxon>
        <taxon>Pentapetalae</taxon>
        <taxon>rosids</taxon>
        <taxon>fabids</taxon>
        <taxon>Fabales</taxon>
        <taxon>Fabaceae</taxon>
        <taxon>Papilionoideae</taxon>
        <taxon>50 kb inversion clade</taxon>
        <taxon>NPAAA clade</taxon>
        <taxon>Hologalegina</taxon>
        <taxon>IRL clade</taxon>
        <taxon>Trifolieae</taxon>
        <taxon>Medicago</taxon>
    </lineage>
</organism>
<dbReference type="EnsemblPlants" id="KEH19052">
    <property type="protein sequence ID" value="KEH19052"/>
    <property type="gene ID" value="MTR_8g036200"/>
</dbReference>
<reference evidence="2 4" key="2">
    <citation type="journal article" date="2014" name="BMC Genomics">
        <title>An improved genome release (version Mt4.0) for the model legume Medicago truncatula.</title>
        <authorList>
            <person name="Tang H."/>
            <person name="Krishnakumar V."/>
            <person name="Bidwell S."/>
            <person name="Rosen B."/>
            <person name="Chan A."/>
            <person name="Zhou S."/>
            <person name="Gentzbittel L."/>
            <person name="Childs K.L."/>
            <person name="Yandell M."/>
            <person name="Gundlach H."/>
            <person name="Mayer K.F."/>
            <person name="Schwartz D.C."/>
            <person name="Town C.D."/>
        </authorList>
    </citation>
    <scope>GENOME REANNOTATION</scope>
    <source>
        <strain evidence="2">A17</strain>
        <strain evidence="3 4">cv. Jemalong A17</strain>
    </source>
</reference>
<dbReference type="InterPro" id="IPR008537">
    <property type="entry name" value="DUF819"/>
</dbReference>
<evidence type="ECO:0000313" key="3">
    <source>
        <dbReference type="EnsemblPlants" id="KEH19052"/>
    </source>
</evidence>
<evidence type="ECO:0000313" key="4">
    <source>
        <dbReference type="Proteomes" id="UP000002051"/>
    </source>
</evidence>
<keyword evidence="1 2" id="KW-0812">Transmembrane</keyword>
<keyword evidence="4" id="KW-1185">Reference proteome</keyword>
<dbReference type="Proteomes" id="UP000002051">
    <property type="component" value="Chromosome 8"/>
</dbReference>
<feature type="transmembrane region" description="Helical" evidence="1">
    <location>
        <begin position="33"/>
        <end position="54"/>
    </location>
</feature>
<keyword evidence="1" id="KW-1133">Transmembrane helix</keyword>
<accession>A0A072TNR4</accession>
<dbReference type="Pfam" id="PF05684">
    <property type="entry name" value="DUF819"/>
    <property type="match status" value="1"/>
</dbReference>
<sequence length="86" mass="9105">MSLLKHPRVAVLSLSLYHNQSLQQVVCSTGMLLVAFLPRSVATIIGTLVAFLIVPTRSLGPKLPEIAIGGPKIPAETAPPTTDTVF</sequence>
<evidence type="ECO:0000313" key="2">
    <source>
        <dbReference type="EMBL" id="KEH19052.1"/>
    </source>
</evidence>
<name>A0A072TNR4_MEDTR</name>
<dbReference type="AlphaFoldDB" id="A0A072TNR4"/>
<reference evidence="3" key="3">
    <citation type="submission" date="2015-04" db="UniProtKB">
        <authorList>
            <consortium name="EnsemblPlants"/>
        </authorList>
    </citation>
    <scope>IDENTIFICATION</scope>
    <source>
        <strain evidence="3">cv. Jemalong A17</strain>
    </source>
</reference>
<keyword evidence="1" id="KW-0472">Membrane</keyword>
<proteinExistence type="predicted"/>
<dbReference type="HOGENOM" id="CLU_2501392_0_0_1"/>
<dbReference type="EMBL" id="CM001224">
    <property type="protein sequence ID" value="KEH19052.1"/>
    <property type="molecule type" value="Genomic_DNA"/>
</dbReference>
<evidence type="ECO:0000256" key="1">
    <source>
        <dbReference type="SAM" id="Phobius"/>
    </source>
</evidence>
<reference evidence="2 4" key="1">
    <citation type="journal article" date="2011" name="Nature">
        <title>The Medicago genome provides insight into the evolution of rhizobial symbioses.</title>
        <authorList>
            <person name="Young N.D."/>
            <person name="Debelle F."/>
            <person name="Oldroyd G.E."/>
            <person name="Geurts R."/>
            <person name="Cannon S.B."/>
            <person name="Udvardi M.K."/>
            <person name="Benedito V.A."/>
            <person name="Mayer K.F."/>
            <person name="Gouzy J."/>
            <person name="Schoof H."/>
            <person name="Van de Peer Y."/>
            <person name="Proost S."/>
            <person name="Cook D.R."/>
            <person name="Meyers B.C."/>
            <person name="Spannagl M."/>
            <person name="Cheung F."/>
            <person name="De Mita S."/>
            <person name="Krishnakumar V."/>
            <person name="Gundlach H."/>
            <person name="Zhou S."/>
            <person name="Mudge J."/>
            <person name="Bharti A.K."/>
            <person name="Murray J.D."/>
            <person name="Naoumkina M.A."/>
            <person name="Rosen B."/>
            <person name="Silverstein K.A."/>
            <person name="Tang H."/>
            <person name="Rombauts S."/>
            <person name="Zhao P.X."/>
            <person name="Zhou P."/>
            <person name="Barbe V."/>
            <person name="Bardou P."/>
            <person name="Bechner M."/>
            <person name="Bellec A."/>
            <person name="Berger A."/>
            <person name="Berges H."/>
            <person name="Bidwell S."/>
            <person name="Bisseling T."/>
            <person name="Choisne N."/>
            <person name="Couloux A."/>
            <person name="Denny R."/>
            <person name="Deshpande S."/>
            <person name="Dai X."/>
            <person name="Doyle J.J."/>
            <person name="Dudez A.M."/>
            <person name="Farmer A.D."/>
            <person name="Fouteau S."/>
            <person name="Franken C."/>
            <person name="Gibelin C."/>
            <person name="Gish J."/>
            <person name="Goldstein S."/>
            <person name="Gonzalez A.J."/>
            <person name="Green P.J."/>
            <person name="Hallab A."/>
            <person name="Hartog M."/>
            <person name="Hua A."/>
            <person name="Humphray S.J."/>
            <person name="Jeong D.H."/>
            <person name="Jing Y."/>
            <person name="Jocker A."/>
            <person name="Kenton S.M."/>
            <person name="Kim D.J."/>
            <person name="Klee K."/>
            <person name="Lai H."/>
            <person name="Lang C."/>
            <person name="Lin S."/>
            <person name="Macmil S.L."/>
            <person name="Magdelenat G."/>
            <person name="Matthews L."/>
            <person name="McCorrison J."/>
            <person name="Monaghan E.L."/>
            <person name="Mun J.H."/>
            <person name="Najar F.Z."/>
            <person name="Nicholson C."/>
            <person name="Noirot C."/>
            <person name="O'Bleness M."/>
            <person name="Paule C.R."/>
            <person name="Poulain J."/>
            <person name="Prion F."/>
            <person name="Qin B."/>
            <person name="Qu C."/>
            <person name="Retzel E.F."/>
            <person name="Riddle C."/>
            <person name="Sallet E."/>
            <person name="Samain S."/>
            <person name="Samson N."/>
            <person name="Sanders I."/>
            <person name="Saurat O."/>
            <person name="Scarpelli C."/>
            <person name="Schiex T."/>
            <person name="Segurens B."/>
            <person name="Severin A.J."/>
            <person name="Sherrier D.J."/>
            <person name="Shi R."/>
            <person name="Sims S."/>
            <person name="Singer S.R."/>
            <person name="Sinharoy S."/>
            <person name="Sterck L."/>
            <person name="Viollet A."/>
            <person name="Wang B.B."/>
            <person name="Wang K."/>
            <person name="Wang M."/>
            <person name="Wang X."/>
            <person name="Warfsmann J."/>
            <person name="Weissenbach J."/>
            <person name="White D.D."/>
            <person name="White J.D."/>
            <person name="Wiley G.B."/>
            <person name="Wincker P."/>
            <person name="Xing Y."/>
            <person name="Yang L."/>
            <person name="Yao Z."/>
            <person name="Ying F."/>
            <person name="Zhai J."/>
            <person name="Zhou L."/>
            <person name="Zuber A."/>
            <person name="Denarie J."/>
            <person name="Dixon R.A."/>
            <person name="May G.D."/>
            <person name="Schwartz D.C."/>
            <person name="Rogers J."/>
            <person name="Quetier F."/>
            <person name="Town C.D."/>
            <person name="Roe B.A."/>
        </authorList>
    </citation>
    <scope>NUCLEOTIDE SEQUENCE [LARGE SCALE GENOMIC DNA]</scope>
    <source>
        <strain evidence="2">A17</strain>
        <strain evidence="3 4">cv. Jemalong A17</strain>
    </source>
</reference>